<dbReference type="GO" id="GO:0004725">
    <property type="term" value="F:protein tyrosine phosphatase activity"/>
    <property type="evidence" value="ECO:0007669"/>
    <property type="project" value="UniProtKB-EC"/>
</dbReference>
<dbReference type="FunFam" id="3.90.190.10:FF:000006">
    <property type="entry name" value="Dual specificity protein phosphatase CDC14B"/>
    <property type="match status" value="1"/>
</dbReference>
<dbReference type="AlphaFoldDB" id="A0AAV2QNI4"/>
<dbReference type="InterPro" id="IPR000387">
    <property type="entry name" value="Tyr_Pase_dom"/>
</dbReference>
<dbReference type="SUPFAM" id="SSF52799">
    <property type="entry name" value="(Phosphotyrosine protein) phosphatases II"/>
    <property type="match status" value="1"/>
</dbReference>
<sequence>MSALVHFLVECSDFIRRLFLFVFLATSGIRPRTFSQSQNYLLTGQILFYLPNYSHFGTKMIEKYIDKIQKIKSAYLYRKMLLYDSKTRGVHAFVKAVLTILLLERNPNKTLMSMEFFNKYTYLPVGRLSSDVRDFFLSGLACMHAKKGVFLRLNSPNFDTFKPGNYNMYQRATSSRPAMPDYNMAIQNSFKPKNEKLRTSYSLQKSPSYLEHILMRPVIIYLSIKAYPVKRDAVLAHRASQGSMGGPWPPNRSLRDIAHTYQKSNMSGFSIPHTTGLGRTGSLIGCYVMKHFRFTAAEIIAWLRICRPGSIIGGQQQWLTSKQSSLWLEGDIFRGRNKNQNLNRKFDYGIYSIKWREYLVNMRNENNINANNMFNQNEGCSSSEEEREENVRQVLDKVDDLKLDDQNTANTDNQNKYIEDMVNSNRKTADSEIKVINGLSQGDRLNQLKHQRAHARSATTGRVHLEDKAHVRTKSTPLGGGVGSVGGGGVPSPVKAGKVSSLTSAAHAARDSQRRPIRATNTATTKRHAWLLGSVYRGSAQRGPKARASSPQSQSPVAATRNLVRSASERCQPAVTPHSSSHRRIHSKSSFHAALTSTSTSSHLTKAASFSCKPFSCTNDNSHIHEAHSLVDNGNIGDVPTSDLGENHVSNNLNNNILCGGGGGGLNGGGSSSGVGGNGGEVSDAVTSAADNVNITSHSKAPFYGIVKGIPNSNPLFHYRFSPV</sequence>
<dbReference type="Gene3D" id="3.90.190.10">
    <property type="entry name" value="Protein tyrosine phosphatase superfamily"/>
    <property type="match status" value="1"/>
</dbReference>
<dbReference type="InterPro" id="IPR050561">
    <property type="entry name" value="PTP"/>
</dbReference>
<feature type="region of interest" description="Disordered" evidence="5">
    <location>
        <begin position="541"/>
        <end position="587"/>
    </location>
</feature>
<dbReference type="PROSITE" id="PS50056">
    <property type="entry name" value="TYR_PHOSPHATASE_2"/>
    <property type="match status" value="1"/>
</dbReference>
<dbReference type="PANTHER" id="PTHR23339">
    <property type="entry name" value="TYROSINE SPECIFIC PROTEIN PHOSPHATASE AND DUAL SPECIFICITY PROTEIN PHOSPHATASE"/>
    <property type="match status" value="1"/>
</dbReference>
<evidence type="ECO:0000256" key="4">
    <source>
        <dbReference type="ARBA" id="ARBA00022912"/>
    </source>
</evidence>
<name>A0AAV2QNI4_MEGNR</name>
<evidence type="ECO:0000256" key="1">
    <source>
        <dbReference type="ARBA" id="ARBA00007315"/>
    </source>
</evidence>
<feature type="non-terminal residue" evidence="7">
    <location>
        <position position="724"/>
    </location>
</feature>
<organism evidence="7 8">
    <name type="scientific">Meganyctiphanes norvegica</name>
    <name type="common">Northern krill</name>
    <name type="synonym">Thysanopoda norvegica</name>
    <dbReference type="NCBI Taxonomy" id="48144"/>
    <lineage>
        <taxon>Eukaryota</taxon>
        <taxon>Metazoa</taxon>
        <taxon>Ecdysozoa</taxon>
        <taxon>Arthropoda</taxon>
        <taxon>Crustacea</taxon>
        <taxon>Multicrustacea</taxon>
        <taxon>Malacostraca</taxon>
        <taxon>Eumalacostraca</taxon>
        <taxon>Eucarida</taxon>
        <taxon>Euphausiacea</taxon>
        <taxon>Euphausiidae</taxon>
        <taxon>Meganyctiphanes</taxon>
    </lineage>
</organism>
<evidence type="ECO:0000313" key="7">
    <source>
        <dbReference type="EMBL" id="CAL4094500.1"/>
    </source>
</evidence>
<feature type="region of interest" description="Disordered" evidence="5">
    <location>
        <begin position="496"/>
        <end position="524"/>
    </location>
</feature>
<comment type="caution">
    <text evidence="7">The sequence shown here is derived from an EMBL/GenBank/DDBJ whole genome shotgun (WGS) entry which is preliminary data.</text>
</comment>
<proteinExistence type="inferred from homology"/>
<comment type="similarity">
    <text evidence="1">Belongs to the protein-tyrosine phosphatase family. Non-receptor class CDC14 subfamily.</text>
</comment>
<keyword evidence="4" id="KW-0904">Protein phosphatase</keyword>
<protein>
    <recommendedName>
        <fullName evidence="2">protein-tyrosine-phosphatase</fullName>
        <ecNumber evidence="2">3.1.3.48</ecNumber>
    </recommendedName>
</protein>
<gene>
    <name evidence="7" type="ORF">MNOR_LOCUS15159</name>
</gene>
<reference evidence="7 8" key="1">
    <citation type="submission" date="2024-05" db="EMBL/GenBank/DDBJ databases">
        <authorList>
            <person name="Wallberg A."/>
        </authorList>
    </citation>
    <scope>NUCLEOTIDE SEQUENCE [LARGE SCALE GENOMIC DNA]</scope>
</reference>
<keyword evidence="8" id="KW-1185">Reference proteome</keyword>
<dbReference type="InterPro" id="IPR029021">
    <property type="entry name" value="Prot-tyrosine_phosphatase-like"/>
</dbReference>
<accession>A0AAV2QNI4</accession>
<evidence type="ECO:0000256" key="5">
    <source>
        <dbReference type="SAM" id="MobiDB-lite"/>
    </source>
</evidence>
<keyword evidence="3" id="KW-0378">Hydrolase</keyword>
<evidence type="ECO:0000313" key="8">
    <source>
        <dbReference type="Proteomes" id="UP001497623"/>
    </source>
</evidence>
<evidence type="ECO:0000259" key="6">
    <source>
        <dbReference type="PROSITE" id="PS50056"/>
    </source>
</evidence>
<feature type="domain" description="Tyrosine specific protein phosphatases" evidence="6">
    <location>
        <begin position="274"/>
        <end position="318"/>
    </location>
</feature>
<dbReference type="EC" id="3.1.3.48" evidence="2"/>
<dbReference type="EMBL" id="CAXKWB010009368">
    <property type="protein sequence ID" value="CAL4094500.1"/>
    <property type="molecule type" value="Genomic_DNA"/>
</dbReference>
<evidence type="ECO:0000256" key="3">
    <source>
        <dbReference type="ARBA" id="ARBA00022801"/>
    </source>
</evidence>
<dbReference type="Proteomes" id="UP001497623">
    <property type="component" value="Unassembled WGS sequence"/>
</dbReference>
<evidence type="ECO:0000256" key="2">
    <source>
        <dbReference type="ARBA" id="ARBA00013064"/>
    </source>
</evidence>